<organism evidence="2 3">
    <name type="scientific">Rehmannia glutinosa</name>
    <name type="common">Chinese foxglove</name>
    <dbReference type="NCBI Taxonomy" id="99300"/>
    <lineage>
        <taxon>Eukaryota</taxon>
        <taxon>Viridiplantae</taxon>
        <taxon>Streptophyta</taxon>
        <taxon>Embryophyta</taxon>
        <taxon>Tracheophyta</taxon>
        <taxon>Spermatophyta</taxon>
        <taxon>Magnoliopsida</taxon>
        <taxon>eudicotyledons</taxon>
        <taxon>Gunneridae</taxon>
        <taxon>Pentapetalae</taxon>
        <taxon>asterids</taxon>
        <taxon>lamiids</taxon>
        <taxon>Lamiales</taxon>
        <taxon>Orobanchaceae</taxon>
        <taxon>Rehmannieae</taxon>
        <taxon>Rehmannia</taxon>
    </lineage>
</organism>
<sequence length="279" mass="31755">MGNTEEKDYCLLDSATTHSILTNKVYFSSVKLCKAQVITISGPIEIIEGFGNATLMLPNGTILQIENALLSSRSKRNLLSFKDVRNNRYHLETLNDHDKECLCITSYKMGKKNVHEKFEATIYGLYYIPIKALESYATIPSKLVNPDIIGLWHDCLRHPGTTMMRRIIEHTNGHPLKGTKILISKHYLCESCSQGKHITRPSMEKVGYESPSFLQCIHGDICGPIHPASGPFRYFMVLIDASCRWSHVCLLYTRNIAFARLLVQIIKLRSYFPDYPIKI</sequence>
<feature type="domain" description="GAG-pre-integrase" evidence="1">
    <location>
        <begin position="124"/>
        <end position="197"/>
    </location>
</feature>
<proteinExistence type="predicted"/>
<accession>A0ABR0U0C1</accession>
<dbReference type="Pfam" id="PF13976">
    <property type="entry name" value="gag_pre-integrs"/>
    <property type="match status" value="1"/>
</dbReference>
<reference evidence="2 3" key="1">
    <citation type="journal article" date="2021" name="Comput. Struct. Biotechnol. J.">
        <title>De novo genome assembly of the potent medicinal plant Rehmannia glutinosa using nanopore technology.</title>
        <authorList>
            <person name="Ma L."/>
            <person name="Dong C."/>
            <person name="Song C."/>
            <person name="Wang X."/>
            <person name="Zheng X."/>
            <person name="Niu Y."/>
            <person name="Chen S."/>
            <person name="Feng W."/>
        </authorList>
    </citation>
    <scope>NUCLEOTIDE SEQUENCE [LARGE SCALE GENOMIC DNA]</scope>
    <source>
        <strain evidence="2">DH-2019</strain>
    </source>
</reference>
<protein>
    <recommendedName>
        <fullName evidence="1">GAG-pre-integrase domain-containing protein</fullName>
    </recommendedName>
</protein>
<dbReference type="Proteomes" id="UP001318860">
    <property type="component" value="Unassembled WGS sequence"/>
</dbReference>
<evidence type="ECO:0000259" key="1">
    <source>
        <dbReference type="Pfam" id="PF13976"/>
    </source>
</evidence>
<comment type="caution">
    <text evidence="2">The sequence shown here is derived from an EMBL/GenBank/DDBJ whole genome shotgun (WGS) entry which is preliminary data.</text>
</comment>
<dbReference type="Gene3D" id="3.30.420.10">
    <property type="entry name" value="Ribonuclease H-like superfamily/Ribonuclease H"/>
    <property type="match status" value="1"/>
</dbReference>
<evidence type="ECO:0000313" key="3">
    <source>
        <dbReference type="Proteomes" id="UP001318860"/>
    </source>
</evidence>
<name>A0ABR0U0C1_REHGL</name>
<dbReference type="InterPro" id="IPR025724">
    <property type="entry name" value="GAG-pre-integrase_dom"/>
</dbReference>
<dbReference type="EMBL" id="JABTTQ020003506">
    <property type="protein sequence ID" value="KAK6115585.1"/>
    <property type="molecule type" value="Genomic_DNA"/>
</dbReference>
<dbReference type="InterPro" id="IPR036397">
    <property type="entry name" value="RNaseH_sf"/>
</dbReference>
<gene>
    <name evidence="2" type="ORF">DH2020_007854</name>
</gene>
<keyword evidence="3" id="KW-1185">Reference proteome</keyword>
<evidence type="ECO:0000313" key="2">
    <source>
        <dbReference type="EMBL" id="KAK6115585.1"/>
    </source>
</evidence>